<reference evidence="5 6" key="1">
    <citation type="journal article" date="2017" name="Mol. Biol. Evol.">
        <title>The 4-celled Tetrabaena socialis nuclear genome reveals the essential components for genetic control of cell number at the origin of multicellularity in the volvocine lineage.</title>
        <authorList>
            <person name="Featherston J."/>
            <person name="Arakaki Y."/>
            <person name="Hanschen E.R."/>
            <person name="Ferris P.J."/>
            <person name="Michod R.E."/>
            <person name="Olson B.J.S.C."/>
            <person name="Nozaki H."/>
            <person name="Durand P.M."/>
        </authorList>
    </citation>
    <scope>NUCLEOTIDE SEQUENCE [LARGE SCALE GENOMIC DNA]</scope>
    <source>
        <strain evidence="5 6">NIES-571</strain>
    </source>
</reference>
<dbReference type="Gene3D" id="3.30.9.10">
    <property type="entry name" value="D-Amino Acid Oxidase, subunit A, domain 2"/>
    <property type="match status" value="1"/>
</dbReference>
<gene>
    <name evidence="5" type="ORF">TSOC_007518</name>
</gene>
<evidence type="ECO:0000256" key="2">
    <source>
        <dbReference type="ARBA" id="ARBA00039785"/>
    </source>
</evidence>
<dbReference type="Proteomes" id="UP000236333">
    <property type="component" value="Unassembled WGS sequence"/>
</dbReference>
<dbReference type="Gene3D" id="3.50.50.60">
    <property type="entry name" value="FAD/NAD(P)-binding domain"/>
    <property type="match status" value="2"/>
</dbReference>
<evidence type="ECO:0000256" key="1">
    <source>
        <dbReference type="ARBA" id="ARBA00023002"/>
    </source>
</evidence>
<dbReference type="InterPro" id="IPR036188">
    <property type="entry name" value="FAD/NAD-bd_sf"/>
</dbReference>
<dbReference type="PANTHER" id="PTHR13847:SF287">
    <property type="entry name" value="FAD-DEPENDENT OXIDOREDUCTASE DOMAIN-CONTAINING PROTEIN 1"/>
    <property type="match status" value="1"/>
</dbReference>
<dbReference type="OrthoDB" id="498204at2759"/>
<protein>
    <recommendedName>
        <fullName evidence="2">FAD-dependent oxidoreductase domain-containing protein 1</fullName>
    </recommendedName>
</protein>
<dbReference type="InterPro" id="IPR006076">
    <property type="entry name" value="FAD-dep_OxRdtase"/>
</dbReference>
<name>A0A2J8A0U3_9CHLO</name>
<feature type="domain" description="FAD dependent oxidoreductase" evidence="4">
    <location>
        <begin position="370"/>
        <end position="416"/>
    </location>
</feature>
<dbReference type="AlphaFoldDB" id="A0A2J8A0U3"/>
<keyword evidence="6" id="KW-1185">Reference proteome</keyword>
<proteinExistence type="predicted"/>
<feature type="domain" description="FAD dependent oxidoreductase" evidence="4">
    <location>
        <begin position="4"/>
        <end position="365"/>
    </location>
</feature>
<comment type="caution">
    <text evidence="5">The sequence shown here is derived from an EMBL/GenBank/DDBJ whole genome shotgun (WGS) entry which is preliminary data.</text>
</comment>
<evidence type="ECO:0000313" key="6">
    <source>
        <dbReference type="Proteomes" id="UP000236333"/>
    </source>
</evidence>
<evidence type="ECO:0000313" key="5">
    <source>
        <dbReference type="EMBL" id="PNH06143.1"/>
    </source>
</evidence>
<comment type="function">
    <text evidence="3">Required for the assembly of the mitochondrial membrane respiratory chain NADH dehydrogenase (Complex I). Involved in mid-late stages of complex I assembly.</text>
</comment>
<dbReference type="GO" id="GO:0016491">
    <property type="term" value="F:oxidoreductase activity"/>
    <property type="evidence" value="ECO:0007669"/>
    <property type="project" value="UniProtKB-KW"/>
</dbReference>
<evidence type="ECO:0000256" key="3">
    <source>
        <dbReference type="ARBA" id="ARBA00046185"/>
    </source>
</evidence>
<dbReference type="SUPFAM" id="SSF51905">
    <property type="entry name" value="FAD/NAD(P)-binding domain"/>
    <property type="match status" value="1"/>
</dbReference>
<dbReference type="Pfam" id="PF01266">
    <property type="entry name" value="DAO"/>
    <property type="match status" value="2"/>
</dbReference>
<dbReference type="EMBL" id="PGGS01000256">
    <property type="protein sequence ID" value="PNH06143.1"/>
    <property type="molecule type" value="Genomic_DNA"/>
</dbReference>
<dbReference type="SUPFAM" id="SSF54373">
    <property type="entry name" value="FAD-linked reductases, C-terminal domain"/>
    <property type="match status" value="1"/>
</dbReference>
<organism evidence="5 6">
    <name type="scientific">Tetrabaena socialis</name>
    <dbReference type="NCBI Taxonomy" id="47790"/>
    <lineage>
        <taxon>Eukaryota</taxon>
        <taxon>Viridiplantae</taxon>
        <taxon>Chlorophyta</taxon>
        <taxon>core chlorophytes</taxon>
        <taxon>Chlorophyceae</taxon>
        <taxon>CS clade</taxon>
        <taxon>Chlamydomonadales</taxon>
        <taxon>Tetrabaenaceae</taxon>
        <taxon>Tetrabaena</taxon>
    </lineage>
</organism>
<keyword evidence="1" id="KW-0560">Oxidoreductase</keyword>
<dbReference type="GO" id="GO:0005737">
    <property type="term" value="C:cytoplasm"/>
    <property type="evidence" value="ECO:0007669"/>
    <property type="project" value="TreeGrafter"/>
</dbReference>
<accession>A0A2J8A0U3</accession>
<evidence type="ECO:0000259" key="4">
    <source>
        <dbReference type="Pfam" id="PF01266"/>
    </source>
</evidence>
<dbReference type="PANTHER" id="PTHR13847">
    <property type="entry name" value="SARCOSINE DEHYDROGENASE-RELATED"/>
    <property type="match status" value="1"/>
</dbReference>
<sequence length="460" mass="46580">MVADVVIVGAGIVGLFAARELLRQRMSVTLLERKGLCAGATGAGQGYLWMAHRMPGSTGWGLAARSIALWRRMVEADEALRSAVEWQDCGSLLVSTTPAESASLSERQLALNDVGLRATYLDGGRLAEAEPALALPRGGAGLLVQADTQINGRAAAHVLLERCRAHEGFRELMGPEAEVQGVELAAAKGGAHVVRTAGGRWVAAAAGVTARHALVLSAGVWSGGLLAGATGEAGWGRLLQPRRGHLLELAAPPGAATVRHGMMEMSYTKPVDITFTATTTVTGSLLIGSSREFSGWDTTPSPPIVAAILQRSALFLPGLQPAADAAAEVAAAHASGGGTAMPYGRGGAEGGVLYGSGGGGSGGALAGLSVRVGLRPYATGGLPLVGPVEGAPGLFVAAGHEGSGLCMGPATGELLSRHIRKHMAATSGEGAGGGDASLDTRSFDELLPDVRRRAALAAPS</sequence>